<accession>A0A0L8A4P9</accession>
<comment type="caution">
    <text evidence="4">The sequence shown here is derived from an EMBL/GenBank/DDBJ whole genome shotgun (WGS) entry which is preliminary data.</text>
</comment>
<evidence type="ECO:0000313" key="4">
    <source>
        <dbReference type="EMBL" id="KOE97191.1"/>
    </source>
</evidence>
<dbReference type="GO" id="GO:0016020">
    <property type="term" value="C:membrane"/>
    <property type="evidence" value="ECO:0007669"/>
    <property type="project" value="TreeGrafter"/>
</dbReference>
<evidence type="ECO:0000259" key="2">
    <source>
        <dbReference type="Pfam" id="PF01757"/>
    </source>
</evidence>
<dbReference type="InterPro" id="IPR043968">
    <property type="entry name" value="SGNH"/>
</dbReference>
<feature type="transmembrane region" description="Helical" evidence="1">
    <location>
        <begin position="333"/>
        <end position="350"/>
    </location>
</feature>
<feature type="transmembrane region" description="Helical" evidence="1">
    <location>
        <begin position="110"/>
        <end position="131"/>
    </location>
</feature>
<dbReference type="OrthoDB" id="9767863at2"/>
<dbReference type="AlphaFoldDB" id="A0A0L8A4P9"/>
<gene>
    <name evidence="4" type="ORF">W7K_20750</name>
</gene>
<feature type="transmembrane region" description="Helical" evidence="1">
    <location>
        <begin position="200"/>
        <end position="219"/>
    </location>
</feature>
<dbReference type="PANTHER" id="PTHR23028:SF53">
    <property type="entry name" value="ACYL_TRANSF_3 DOMAIN-CONTAINING PROTEIN"/>
    <property type="match status" value="1"/>
</dbReference>
<feature type="transmembrane region" description="Helical" evidence="1">
    <location>
        <begin position="307"/>
        <end position="327"/>
    </location>
</feature>
<keyword evidence="1" id="KW-0472">Membrane</keyword>
<feature type="transmembrane region" description="Helical" evidence="1">
    <location>
        <begin position="240"/>
        <end position="259"/>
    </location>
</feature>
<feature type="transmembrane region" description="Helical" evidence="1">
    <location>
        <begin position="151"/>
        <end position="167"/>
    </location>
</feature>
<feature type="transmembrane region" description="Helical" evidence="1">
    <location>
        <begin position="79"/>
        <end position="98"/>
    </location>
</feature>
<evidence type="ECO:0000313" key="5">
    <source>
        <dbReference type="Proteomes" id="UP000036890"/>
    </source>
</evidence>
<dbReference type="GO" id="GO:0016747">
    <property type="term" value="F:acyltransferase activity, transferring groups other than amino-acyl groups"/>
    <property type="evidence" value="ECO:0007669"/>
    <property type="project" value="InterPro"/>
</dbReference>
<sequence length="690" mass="75857">MTADPSRGYVPHIDGLRAIAVLAVIVFHLDPAWLPGGFTGVDVFFVISGFVVSASVHRLPPLSLWQSMLRFYSRRIRRIAPALISCLLLTAVASVLFIPESWLSEASDKTGLMAFFGFSNWVLALIGNDYFAPKAEFNPYTHTWSLGVEEQFYLLFPLLFLAWARGARGRWMSLGLFAVVSAASLLHAAVLGLREAPPSWAFYATTTRLWQLGVGVLLFQLLHVRASLDQVTGAALKRAAPVFSLLAVVALALLCWALWSARAGRSPWPDGLLPTFASAGLLWALHHHPQAWVARLLASRPMRTIGLLSYSLYLWHWPVFVLMRWTVGLQTPLQMTAAMALVLLLSWVSWRWVEQPFRGPWAQRLRPGRWVLAGAAVLLVAAGTQTVLYLQAPWISLSTVSRHPADWYPNGKSVAGDYPDCALVTDKQRFAGGSMRTYARGACNRPLPAGTSKRVFVAGDSHAMAYIELLQRLALETGSEVVLYGRGGCPQVSLQKWRGAGAGCGDFDAAVLADITRRAQPGDAVVLVSLRIPRLSDQFVLFDAQAQLAGELTPEATAGREAEVVEAIAQWRPLAERGVRIVLEAPKPVLPAPPYRCSDRFNSRNEVCRNGLDSMREAMETLRAPMLGSLQQVVDGLPGGVLWDPMPVLCDDVLCRAQRDGRPLFFDGDHLSAHGNRVLLPSLKQVLLQQ</sequence>
<dbReference type="RefSeq" id="WP_010480427.1">
    <property type="nucleotide sequence ID" value="NZ_AJLO02000047.1"/>
</dbReference>
<dbReference type="Pfam" id="PF01757">
    <property type="entry name" value="Acyl_transf_3"/>
    <property type="match status" value="1"/>
</dbReference>
<evidence type="ECO:0000259" key="3">
    <source>
        <dbReference type="Pfam" id="PF19040"/>
    </source>
</evidence>
<dbReference type="EMBL" id="AJLO02000047">
    <property type="protein sequence ID" value="KOE97191.1"/>
    <property type="molecule type" value="Genomic_DNA"/>
</dbReference>
<feature type="transmembrane region" description="Helical" evidence="1">
    <location>
        <begin position="41"/>
        <end position="59"/>
    </location>
</feature>
<feature type="transmembrane region" description="Helical" evidence="1">
    <location>
        <begin position="15"/>
        <end position="34"/>
    </location>
</feature>
<feature type="domain" description="Acyltransferase 3" evidence="2">
    <location>
        <begin position="13"/>
        <end position="350"/>
    </location>
</feature>
<feature type="transmembrane region" description="Helical" evidence="1">
    <location>
        <begin position="370"/>
        <end position="390"/>
    </location>
</feature>
<dbReference type="InterPro" id="IPR002656">
    <property type="entry name" value="Acyl_transf_3_dom"/>
</dbReference>
<reference evidence="4 5" key="1">
    <citation type="journal article" date="2012" name="J. Bacteriol.">
        <title>Genome sequence of a novel nicotine-degrading strain, Pseudomonas geniculata N1.</title>
        <authorList>
            <person name="Tang H."/>
            <person name="Yu H."/>
            <person name="Tai C."/>
            <person name="Huang K."/>
            <person name="Liu Y."/>
            <person name="Wang L."/>
            <person name="Yao Y."/>
            <person name="Wu G."/>
            <person name="Xu P."/>
        </authorList>
    </citation>
    <scope>NUCLEOTIDE SEQUENCE [LARGE SCALE GENOMIC DNA]</scope>
    <source>
        <strain evidence="4 5">N1</strain>
    </source>
</reference>
<organism evidence="4 5">
    <name type="scientific">Stenotrophomonas geniculata N1</name>
    <dbReference type="NCBI Taxonomy" id="1167641"/>
    <lineage>
        <taxon>Bacteria</taxon>
        <taxon>Pseudomonadati</taxon>
        <taxon>Pseudomonadota</taxon>
        <taxon>Gammaproteobacteria</taxon>
        <taxon>Lysobacterales</taxon>
        <taxon>Lysobacteraceae</taxon>
        <taxon>Stenotrophomonas</taxon>
    </lineage>
</organism>
<dbReference type="Proteomes" id="UP000036890">
    <property type="component" value="Unassembled WGS sequence"/>
</dbReference>
<keyword evidence="1" id="KW-1133">Transmembrane helix</keyword>
<dbReference type="InterPro" id="IPR050879">
    <property type="entry name" value="Acyltransferase_3"/>
</dbReference>
<protein>
    <submittedName>
        <fullName evidence="4">Acetylase</fullName>
    </submittedName>
</protein>
<feature type="transmembrane region" description="Helical" evidence="1">
    <location>
        <begin position="174"/>
        <end position="194"/>
    </location>
</feature>
<name>A0A0L8A4P9_9GAMM</name>
<evidence type="ECO:0000256" key="1">
    <source>
        <dbReference type="SAM" id="Phobius"/>
    </source>
</evidence>
<dbReference type="Pfam" id="PF19040">
    <property type="entry name" value="SGNH"/>
    <property type="match status" value="1"/>
</dbReference>
<keyword evidence="1" id="KW-0812">Transmembrane</keyword>
<feature type="domain" description="SGNH" evidence="3">
    <location>
        <begin position="441"/>
        <end position="683"/>
    </location>
</feature>
<proteinExistence type="predicted"/>
<dbReference type="PANTHER" id="PTHR23028">
    <property type="entry name" value="ACETYLTRANSFERASE"/>
    <property type="match status" value="1"/>
</dbReference>
<dbReference type="GO" id="GO:0009103">
    <property type="term" value="P:lipopolysaccharide biosynthetic process"/>
    <property type="evidence" value="ECO:0007669"/>
    <property type="project" value="TreeGrafter"/>
</dbReference>